<keyword evidence="3" id="KW-0597">Phosphoprotein</keyword>
<accession>A0A2K8NVG5</accession>
<dbReference type="CDD" id="cd05799">
    <property type="entry name" value="PGM2"/>
    <property type="match status" value="1"/>
</dbReference>
<dbReference type="InterPro" id="IPR005846">
    <property type="entry name" value="A-D-PHexomutase_a/b/a-III"/>
</dbReference>
<keyword evidence="6" id="KW-0413">Isomerase</keyword>
<keyword evidence="5 7" id="KW-0460">Magnesium</keyword>
<dbReference type="PROSITE" id="PS00710">
    <property type="entry name" value="PGM_PMM"/>
    <property type="match status" value="1"/>
</dbReference>
<dbReference type="OrthoDB" id="9806956at2"/>
<dbReference type="InterPro" id="IPR005845">
    <property type="entry name" value="A-D-PHexomutase_a/b/a-II"/>
</dbReference>
<evidence type="ECO:0000259" key="9">
    <source>
        <dbReference type="Pfam" id="PF02878"/>
    </source>
</evidence>
<organism evidence="12 13">
    <name type="scientific">Williamsoniiplasma luminosum</name>
    <dbReference type="NCBI Taxonomy" id="214888"/>
    <lineage>
        <taxon>Bacteria</taxon>
        <taxon>Bacillati</taxon>
        <taxon>Mycoplasmatota</taxon>
        <taxon>Mollicutes</taxon>
        <taxon>Entomoplasmatales</taxon>
        <taxon>Williamsoniiplasma</taxon>
    </lineage>
</organism>
<comment type="similarity">
    <text evidence="2 7">Belongs to the phosphohexose mutase family.</text>
</comment>
<evidence type="ECO:0000256" key="6">
    <source>
        <dbReference type="ARBA" id="ARBA00023235"/>
    </source>
</evidence>
<keyword evidence="13" id="KW-1185">Reference proteome</keyword>
<sequence>MNFDKKNKDFLEWINNPSLDQELKNLLQNATNEELNAAFNLELEFGTAGIRGVLGAGPGRFNSYTIKKVTIALSKLLIQKYPNRLNDGVVIGHDNRHNSKSFAQLVADVLTSFGIKAYLFKNNEMKPTPLVSYATKKLNAIAGVVITASHNPAEYNGYKIYDPFGCQLMPEDTDVIAMEMDKIADILNWTFEKNDALLTIVNDQVIDDYEKMIADLQFYPNEVASKKAVKIIFSAVNGTGTEFTPVLLKKFGYDVIEVEEHAFEDETFKNVGNPNPEFEPAWIIPLEYAKKHDADIIIINDPDADRIGIAIKHDGQWVRLNGNETGPLLIQWKLSQQAKFDKLPKNPALYSSFVTSDLGDRIAHETYGTKIIKTLTGFKWMGDEIAKEAERGLNFVFAYEESFGYVLDASTRDKDGIQASIVIAEACWYAKTKQNKTLIDVLNDIYDQYGFYFTDTVNLNVKPEEKAIKLDPIMDKLRANGLKELNNLKVVNSEDYINGLHNMPGQNLMKFYFEDGSWFAARPSGTEPKLKIYFVVVDKNQQQAQNKQTKMWNALKEALSLDI</sequence>
<feature type="domain" description="Alpha-D-phosphohexomutase alpha/beta/alpha" evidence="9">
    <location>
        <begin position="44"/>
        <end position="183"/>
    </location>
</feature>
<dbReference type="InterPro" id="IPR005841">
    <property type="entry name" value="Alpha-D-phosphohexomutase_SF"/>
</dbReference>
<evidence type="ECO:0000313" key="13">
    <source>
        <dbReference type="Proteomes" id="UP000232063"/>
    </source>
</evidence>
<dbReference type="AlphaFoldDB" id="A0A2K8NVG5"/>
<feature type="domain" description="Alpha-D-phosphohexomutase C-terminal" evidence="8">
    <location>
        <begin position="485"/>
        <end position="539"/>
    </location>
</feature>
<dbReference type="Pfam" id="PF02878">
    <property type="entry name" value="PGM_PMM_I"/>
    <property type="match status" value="1"/>
</dbReference>
<keyword evidence="4 7" id="KW-0479">Metal-binding</keyword>
<dbReference type="RefSeq" id="WP_025734356.1">
    <property type="nucleotide sequence ID" value="NZ_CP024963.1"/>
</dbReference>
<protein>
    <submittedName>
        <fullName evidence="12">Phosphoglucomutase/phosphomannomutase</fullName>
    </submittedName>
</protein>
<dbReference type="InterPro" id="IPR016066">
    <property type="entry name" value="A-D-PHexomutase_CS"/>
</dbReference>
<evidence type="ECO:0000259" key="8">
    <source>
        <dbReference type="Pfam" id="PF00408"/>
    </source>
</evidence>
<evidence type="ECO:0000256" key="7">
    <source>
        <dbReference type="RuleBase" id="RU004326"/>
    </source>
</evidence>
<name>A0A2K8NVG5_9MOLU</name>
<feature type="domain" description="Alpha-D-phosphohexomutase alpha/beta/alpha" evidence="11">
    <location>
        <begin position="322"/>
        <end position="449"/>
    </location>
</feature>
<dbReference type="GO" id="GO:0005975">
    <property type="term" value="P:carbohydrate metabolic process"/>
    <property type="evidence" value="ECO:0007669"/>
    <property type="project" value="InterPro"/>
</dbReference>
<dbReference type="SUPFAM" id="SSF53738">
    <property type="entry name" value="Phosphoglucomutase, first 3 domains"/>
    <property type="match status" value="3"/>
</dbReference>
<evidence type="ECO:0000313" key="12">
    <source>
        <dbReference type="EMBL" id="ATZ17168.1"/>
    </source>
</evidence>
<dbReference type="InterPro" id="IPR005843">
    <property type="entry name" value="A-D-PHexomutase_C"/>
</dbReference>
<proteinExistence type="inferred from homology"/>
<dbReference type="GO" id="GO:0000287">
    <property type="term" value="F:magnesium ion binding"/>
    <property type="evidence" value="ECO:0007669"/>
    <property type="project" value="InterPro"/>
</dbReference>
<dbReference type="Gene3D" id="3.30.310.50">
    <property type="entry name" value="Alpha-D-phosphohexomutase, C-terminal domain"/>
    <property type="match status" value="1"/>
</dbReference>
<dbReference type="PANTHER" id="PTHR45745:SF1">
    <property type="entry name" value="PHOSPHOGLUCOMUTASE 2B-RELATED"/>
    <property type="match status" value="1"/>
</dbReference>
<dbReference type="Pfam" id="PF02879">
    <property type="entry name" value="PGM_PMM_II"/>
    <property type="match status" value="1"/>
</dbReference>
<dbReference type="PRINTS" id="PR00509">
    <property type="entry name" value="PGMPMM"/>
</dbReference>
<evidence type="ECO:0000259" key="11">
    <source>
        <dbReference type="Pfam" id="PF02880"/>
    </source>
</evidence>
<dbReference type="EMBL" id="CP024963">
    <property type="protein sequence ID" value="ATZ17168.1"/>
    <property type="molecule type" value="Genomic_DNA"/>
</dbReference>
<dbReference type="Pfam" id="PF02880">
    <property type="entry name" value="PGM_PMM_III"/>
    <property type="match status" value="1"/>
</dbReference>
<feature type="domain" description="Alpha-D-phosphohexomutase alpha/beta/alpha" evidence="10">
    <location>
        <begin position="218"/>
        <end position="315"/>
    </location>
</feature>
<gene>
    <name evidence="12" type="primary">manB</name>
    <name evidence="12" type="ORF">ELUMI_v1c04440</name>
</gene>
<reference evidence="12 13" key="1">
    <citation type="submission" date="2017-11" db="EMBL/GenBank/DDBJ databases">
        <title>Genome sequence of Entomoplasma luminosum PIMN-1 (ATCC 49195).</title>
        <authorList>
            <person name="Lo W.-S."/>
            <person name="Gasparich G.E."/>
            <person name="Kuo C.-H."/>
        </authorList>
    </citation>
    <scope>NUCLEOTIDE SEQUENCE [LARGE SCALE GENOMIC DNA]</scope>
    <source>
        <strain evidence="12 13">PIMN-1</strain>
    </source>
</reference>
<evidence type="ECO:0000256" key="4">
    <source>
        <dbReference type="ARBA" id="ARBA00022723"/>
    </source>
</evidence>
<dbReference type="GO" id="GO:0008973">
    <property type="term" value="F:phosphopentomutase activity"/>
    <property type="evidence" value="ECO:0007669"/>
    <property type="project" value="TreeGrafter"/>
</dbReference>
<dbReference type="Gene3D" id="3.40.120.10">
    <property type="entry name" value="Alpha-D-Glucose-1,6-Bisphosphate, subunit A, domain 3"/>
    <property type="match status" value="3"/>
</dbReference>
<evidence type="ECO:0000256" key="5">
    <source>
        <dbReference type="ARBA" id="ARBA00022842"/>
    </source>
</evidence>
<evidence type="ECO:0000259" key="10">
    <source>
        <dbReference type="Pfam" id="PF02879"/>
    </source>
</evidence>
<dbReference type="KEGG" id="elj:ELUMI_v1c04440"/>
<comment type="cofactor">
    <cofactor evidence="1">
        <name>Mg(2+)</name>
        <dbReference type="ChEBI" id="CHEBI:18420"/>
    </cofactor>
</comment>
<dbReference type="SUPFAM" id="SSF55957">
    <property type="entry name" value="Phosphoglucomutase, C-terminal domain"/>
    <property type="match status" value="1"/>
</dbReference>
<evidence type="ECO:0000256" key="3">
    <source>
        <dbReference type="ARBA" id="ARBA00022553"/>
    </source>
</evidence>
<dbReference type="PANTHER" id="PTHR45745">
    <property type="entry name" value="PHOSPHOMANNOMUTASE 45A"/>
    <property type="match status" value="1"/>
</dbReference>
<dbReference type="InterPro" id="IPR005844">
    <property type="entry name" value="A-D-PHexomutase_a/b/a-I"/>
</dbReference>
<evidence type="ECO:0000256" key="2">
    <source>
        <dbReference type="ARBA" id="ARBA00010231"/>
    </source>
</evidence>
<dbReference type="InterPro" id="IPR036900">
    <property type="entry name" value="A-D-PHexomutase_C_sf"/>
</dbReference>
<evidence type="ECO:0000256" key="1">
    <source>
        <dbReference type="ARBA" id="ARBA00001946"/>
    </source>
</evidence>
<dbReference type="Pfam" id="PF00408">
    <property type="entry name" value="PGM_PMM_IV"/>
    <property type="match status" value="1"/>
</dbReference>
<dbReference type="InterPro" id="IPR016055">
    <property type="entry name" value="A-D-PHexomutase_a/b/a-I/II/III"/>
</dbReference>
<dbReference type="Proteomes" id="UP000232063">
    <property type="component" value="Chromosome"/>
</dbReference>
<dbReference type="GO" id="GO:0006166">
    <property type="term" value="P:purine ribonucleoside salvage"/>
    <property type="evidence" value="ECO:0007669"/>
    <property type="project" value="TreeGrafter"/>
</dbReference>